<keyword evidence="2" id="KW-0812">Transmembrane</keyword>
<dbReference type="GO" id="GO:0016020">
    <property type="term" value="C:membrane"/>
    <property type="evidence" value="ECO:0007669"/>
    <property type="project" value="TreeGrafter"/>
</dbReference>
<dbReference type="InterPro" id="IPR001199">
    <property type="entry name" value="Cyt_B5-like_heme/steroid-bd"/>
</dbReference>
<dbReference type="OrthoDB" id="10257697at2759"/>
<keyword evidence="5" id="KW-1185">Reference proteome</keyword>
<dbReference type="EMBL" id="KQ982335">
    <property type="protein sequence ID" value="KYQ57632.1"/>
    <property type="molecule type" value="Genomic_DNA"/>
</dbReference>
<sequence length="276" mass="31743">MFSKYFWLSLLLAIVYFLCSRGFYEKIKSHLIEGTLNLADTIYFGLNENSDGSKIFTISELKRYTNLENGLYLSILGQVFDVTKGEKHYGSGGNYHAFIGRDASLAFITGTGTFDGVSDDEGLTDDISSLSMRQVKTLDDWVQFYKTNYIYKGKLYGRYYNRDGSPTAEFYKIQEKLLLLEKEKALEDAQNRMFPPCNVEWNLDIGTVFWCTERSGGIDRDWVGVPRMFFETAQSLSRCTCVNLDSKEYEENKARFKEYDGCDKSATKCILRMNKT</sequence>
<dbReference type="SMART" id="SM01117">
    <property type="entry name" value="Cyt-b5"/>
    <property type="match status" value="1"/>
</dbReference>
<evidence type="ECO:0000256" key="2">
    <source>
        <dbReference type="SAM" id="Phobius"/>
    </source>
</evidence>
<dbReference type="KEGG" id="mzt:108720865"/>
<feature type="transmembrane region" description="Helical" evidence="2">
    <location>
        <begin position="6"/>
        <end position="24"/>
    </location>
</feature>
<dbReference type="Pfam" id="PF00173">
    <property type="entry name" value="Cyt-b5"/>
    <property type="match status" value="1"/>
</dbReference>
<dbReference type="STRING" id="64791.A0A151XB71"/>
<dbReference type="PANTHER" id="PTHR10281:SF4">
    <property type="entry name" value="NEUFERRICIN"/>
    <property type="match status" value="1"/>
</dbReference>
<dbReference type="SUPFAM" id="SSF55856">
    <property type="entry name" value="Cytochrome b5-like heme/steroid binding domain"/>
    <property type="match status" value="1"/>
</dbReference>
<reference evidence="4 5" key="1">
    <citation type="submission" date="2015-09" db="EMBL/GenBank/DDBJ databases">
        <title>Trachymyrmex zeteki WGS genome.</title>
        <authorList>
            <person name="Nygaard S."/>
            <person name="Hu H."/>
            <person name="Boomsma J."/>
            <person name="Zhang G."/>
        </authorList>
    </citation>
    <scope>NUCLEOTIDE SEQUENCE [LARGE SCALE GENOMIC DNA]</scope>
    <source>
        <strain evidence="4">Tzet28-1</strain>
        <tissue evidence="4">Whole body</tissue>
    </source>
</reference>
<protein>
    <submittedName>
        <fullName evidence="4">Neuferricin</fullName>
    </submittedName>
</protein>
<accession>A0A151XB71</accession>
<proteinExistence type="inferred from homology"/>
<name>A0A151XB71_9HYME</name>
<dbReference type="InterPro" id="IPR050577">
    <property type="entry name" value="MAPR/NEUFC/NENF-like"/>
</dbReference>
<evidence type="ECO:0000256" key="1">
    <source>
        <dbReference type="ARBA" id="ARBA00038357"/>
    </source>
</evidence>
<organism evidence="4 5">
    <name type="scientific">Mycetomoellerius zeteki</name>
    <dbReference type="NCBI Taxonomy" id="64791"/>
    <lineage>
        <taxon>Eukaryota</taxon>
        <taxon>Metazoa</taxon>
        <taxon>Ecdysozoa</taxon>
        <taxon>Arthropoda</taxon>
        <taxon>Hexapoda</taxon>
        <taxon>Insecta</taxon>
        <taxon>Pterygota</taxon>
        <taxon>Neoptera</taxon>
        <taxon>Endopterygota</taxon>
        <taxon>Hymenoptera</taxon>
        <taxon>Apocrita</taxon>
        <taxon>Aculeata</taxon>
        <taxon>Formicoidea</taxon>
        <taxon>Formicidae</taxon>
        <taxon>Myrmicinae</taxon>
        <taxon>Mycetomoellerius</taxon>
    </lineage>
</organism>
<dbReference type="InterPro" id="IPR036400">
    <property type="entry name" value="Cyt_B5-like_heme/steroid_sf"/>
</dbReference>
<gene>
    <name evidence="4" type="ORF">ALC60_03594</name>
</gene>
<dbReference type="GO" id="GO:0012505">
    <property type="term" value="C:endomembrane system"/>
    <property type="evidence" value="ECO:0007669"/>
    <property type="project" value="TreeGrafter"/>
</dbReference>
<evidence type="ECO:0000313" key="5">
    <source>
        <dbReference type="Proteomes" id="UP000075809"/>
    </source>
</evidence>
<dbReference type="AlphaFoldDB" id="A0A151XB71"/>
<keyword evidence="2" id="KW-1133">Transmembrane helix</keyword>
<dbReference type="PANTHER" id="PTHR10281">
    <property type="entry name" value="MEMBRANE-ASSOCIATED PROGESTERONE RECEPTOR COMPONENT-RELATED"/>
    <property type="match status" value="1"/>
</dbReference>
<comment type="similarity">
    <text evidence="1">Belongs to the cytochrome b5 family. MAPR subfamily.</text>
</comment>
<evidence type="ECO:0000313" key="4">
    <source>
        <dbReference type="EMBL" id="KYQ57632.1"/>
    </source>
</evidence>
<keyword evidence="2" id="KW-0472">Membrane</keyword>
<dbReference type="Proteomes" id="UP000075809">
    <property type="component" value="Unassembled WGS sequence"/>
</dbReference>
<feature type="domain" description="Cytochrome b5 heme-binding" evidence="3">
    <location>
        <begin position="56"/>
        <end position="156"/>
    </location>
</feature>
<evidence type="ECO:0000259" key="3">
    <source>
        <dbReference type="SMART" id="SM01117"/>
    </source>
</evidence>
<dbReference type="Gene3D" id="3.10.120.10">
    <property type="entry name" value="Cytochrome b5-like heme/steroid binding domain"/>
    <property type="match status" value="1"/>
</dbReference>